<protein>
    <recommendedName>
        <fullName evidence="7">Cytochrome P450</fullName>
    </recommendedName>
</protein>
<comment type="similarity">
    <text evidence="1">Belongs to the cytochrome P450 family.</text>
</comment>
<keyword evidence="3" id="KW-0479">Metal-binding</keyword>
<keyword evidence="6" id="KW-1185">Reference proteome</keyword>
<evidence type="ECO:0008006" key="7">
    <source>
        <dbReference type="Google" id="ProtNLM"/>
    </source>
</evidence>
<dbReference type="OrthoDB" id="3934656at2759"/>
<dbReference type="GO" id="GO:0020037">
    <property type="term" value="F:heme binding"/>
    <property type="evidence" value="ECO:0007669"/>
    <property type="project" value="InterPro"/>
</dbReference>
<evidence type="ECO:0000256" key="3">
    <source>
        <dbReference type="ARBA" id="ARBA00022723"/>
    </source>
</evidence>
<organism evidence="5 6">
    <name type="scientific">Cylindrodendrum hubeiense</name>
    <dbReference type="NCBI Taxonomy" id="595255"/>
    <lineage>
        <taxon>Eukaryota</taxon>
        <taxon>Fungi</taxon>
        <taxon>Dikarya</taxon>
        <taxon>Ascomycota</taxon>
        <taxon>Pezizomycotina</taxon>
        <taxon>Sordariomycetes</taxon>
        <taxon>Hypocreomycetidae</taxon>
        <taxon>Hypocreales</taxon>
        <taxon>Nectriaceae</taxon>
        <taxon>Cylindrodendrum</taxon>
    </lineage>
</organism>
<dbReference type="PANTHER" id="PTHR24305">
    <property type="entry name" value="CYTOCHROME P450"/>
    <property type="match status" value="1"/>
</dbReference>
<dbReference type="Gene3D" id="1.10.630.10">
    <property type="entry name" value="Cytochrome P450"/>
    <property type="match status" value="1"/>
</dbReference>
<dbReference type="Proteomes" id="UP000722485">
    <property type="component" value="Unassembled WGS sequence"/>
</dbReference>
<reference evidence="5" key="1">
    <citation type="submission" date="2020-03" db="EMBL/GenBank/DDBJ databases">
        <title>Draft Genome Sequence of Cylindrodendrum hubeiense.</title>
        <authorList>
            <person name="Buettner E."/>
            <person name="Kellner H."/>
        </authorList>
    </citation>
    <scope>NUCLEOTIDE SEQUENCE</scope>
    <source>
        <strain evidence="5">IHI 201604</strain>
    </source>
</reference>
<evidence type="ECO:0000256" key="4">
    <source>
        <dbReference type="ARBA" id="ARBA00023004"/>
    </source>
</evidence>
<gene>
    <name evidence="5" type="ORF">G7Z17_g10830</name>
</gene>
<evidence type="ECO:0000313" key="6">
    <source>
        <dbReference type="Proteomes" id="UP000722485"/>
    </source>
</evidence>
<dbReference type="InterPro" id="IPR050121">
    <property type="entry name" value="Cytochrome_P450_monoxygenase"/>
</dbReference>
<dbReference type="InterPro" id="IPR001128">
    <property type="entry name" value="Cyt_P450"/>
</dbReference>
<dbReference type="GO" id="GO:0004497">
    <property type="term" value="F:monooxygenase activity"/>
    <property type="evidence" value="ECO:0007669"/>
    <property type="project" value="InterPro"/>
</dbReference>
<accession>A0A9P5H470</accession>
<evidence type="ECO:0000256" key="2">
    <source>
        <dbReference type="ARBA" id="ARBA00022617"/>
    </source>
</evidence>
<dbReference type="AlphaFoldDB" id="A0A9P5H470"/>
<evidence type="ECO:0000256" key="1">
    <source>
        <dbReference type="ARBA" id="ARBA00010617"/>
    </source>
</evidence>
<keyword evidence="4" id="KW-0408">Iron</keyword>
<evidence type="ECO:0000313" key="5">
    <source>
        <dbReference type="EMBL" id="KAF7543329.1"/>
    </source>
</evidence>
<dbReference type="GO" id="GO:0016705">
    <property type="term" value="F:oxidoreductase activity, acting on paired donors, with incorporation or reduction of molecular oxygen"/>
    <property type="evidence" value="ECO:0007669"/>
    <property type="project" value="InterPro"/>
</dbReference>
<dbReference type="GO" id="GO:0005506">
    <property type="term" value="F:iron ion binding"/>
    <property type="evidence" value="ECO:0007669"/>
    <property type="project" value="InterPro"/>
</dbReference>
<dbReference type="PANTHER" id="PTHR24305:SF166">
    <property type="entry name" value="CYTOCHROME P450 12A4, MITOCHONDRIAL-RELATED"/>
    <property type="match status" value="1"/>
</dbReference>
<name>A0A9P5H470_9HYPO</name>
<proteinExistence type="inferred from homology"/>
<dbReference type="InterPro" id="IPR036396">
    <property type="entry name" value="Cyt_P450_sf"/>
</dbReference>
<sequence>MLDEYAETKRVCNLGDILKNYAMDTIFAITFGKDFNYLEKGDHLALYYVLDVFTDYLAIFGQIPWCHRFLLKNPRLAGWVAGNASSQLKMMDLAIRETEASFEKPYTGGPATFLQLLVMNKQQNPKSITDDEIHGNALGNISAGSDTTAIALRSVFYYLLKNPTSYDKLCEEAGKSLKAEL</sequence>
<dbReference type="Pfam" id="PF00067">
    <property type="entry name" value="p450"/>
    <property type="match status" value="1"/>
</dbReference>
<dbReference type="SUPFAM" id="SSF48264">
    <property type="entry name" value="Cytochrome P450"/>
    <property type="match status" value="1"/>
</dbReference>
<dbReference type="EMBL" id="JAANBB010000374">
    <property type="protein sequence ID" value="KAF7543329.1"/>
    <property type="molecule type" value="Genomic_DNA"/>
</dbReference>
<keyword evidence="2" id="KW-0349">Heme</keyword>
<comment type="caution">
    <text evidence="5">The sequence shown here is derived from an EMBL/GenBank/DDBJ whole genome shotgun (WGS) entry which is preliminary data.</text>
</comment>